<dbReference type="AlphaFoldDB" id="A0A1M4UTC9"/>
<dbReference type="EMBL" id="FQUG01000003">
    <property type="protein sequence ID" value="SHE60011.1"/>
    <property type="molecule type" value="Genomic_DNA"/>
</dbReference>
<organism evidence="1 2">
    <name type="scientific">Schwartzia succinivorans DSM 10502</name>
    <dbReference type="NCBI Taxonomy" id="1123243"/>
    <lineage>
        <taxon>Bacteria</taxon>
        <taxon>Bacillati</taxon>
        <taxon>Bacillota</taxon>
        <taxon>Negativicutes</taxon>
        <taxon>Selenomonadales</taxon>
        <taxon>Selenomonadaceae</taxon>
        <taxon>Schwartzia</taxon>
    </lineage>
</organism>
<reference evidence="1 2" key="1">
    <citation type="submission" date="2016-11" db="EMBL/GenBank/DDBJ databases">
        <authorList>
            <person name="Jaros S."/>
            <person name="Januszkiewicz K."/>
            <person name="Wedrychowicz H."/>
        </authorList>
    </citation>
    <scope>NUCLEOTIDE SEQUENCE [LARGE SCALE GENOMIC DNA]</scope>
    <source>
        <strain evidence="1 2">DSM 10502</strain>
    </source>
</reference>
<accession>A0A1M4UTC9</accession>
<dbReference type="OrthoDB" id="1669310at2"/>
<name>A0A1M4UTC9_9FIRM</name>
<evidence type="ECO:0000313" key="1">
    <source>
        <dbReference type="EMBL" id="SHE60011.1"/>
    </source>
</evidence>
<sequence>MGVMLESELKSGKIFGDFENNEYVYMPASEFGVDEPLCVYETLEGREDVTLEEALRLVRVRSLRPVKHPRLGKTSC</sequence>
<proteinExistence type="predicted"/>
<protein>
    <submittedName>
        <fullName evidence="1">Uncharacterized protein</fullName>
    </submittedName>
</protein>
<dbReference type="Proteomes" id="UP000184404">
    <property type="component" value="Unassembled WGS sequence"/>
</dbReference>
<gene>
    <name evidence="1" type="ORF">SAMN02745190_00776</name>
</gene>
<dbReference type="RefSeq" id="WP_072934877.1">
    <property type="nucleotide sequence ID" value="NZ_FQUG01000003.1"/>
</dbReference>
<evidence type="ECO:0000313" key="2">
    <source>
        <dbReference type="Proteomes" id="UP000184404"/>
    </source>
</evidence>
<keyword evidence="2" id="KW-1185">Reference proteome</keyword>